<organism evidence="1 2">
    <name type="scientific">Nepenthes gracilis</name>
    <name type="common">Slender pitcher plant</name>
    <dbReference type="NCBI Taxonomy" id="150966"/>
    <lineage>
        <taxon>Eukaryota</taxon>
        <taxon>Viridiplantae</taxon>
        <taxon>Streptophyta</taxon>
        <taxon>Embryophyta</taxon>
        <taxon>Tracheophyta</taxon>
        <taxon>Spermatophyta</taxon>
        <taxon>Magnoliopsida</taxon>
        <taxon>eudicotyledons</taxon>
        <taxon>Gunneridae</taxon>
        <taxon>Pentapetalae</taxon>
        <taxon>Caryophyllales</taxon>
        <taxon>Nepenthaceae</taxon>
        <taxon>Nepenthes</taxon>
    </lineage>
</organism>
<reference evidence="1" key="1">
    <citation type="submission" date="2023-05" db="EMBL/GenBank/DDBJ databases">
        <title>Nepenthes gracilis genome sequencing.</title>
        <authorList>
            <person name="Fukushima K."/>
        </authorList>
    </citation>
    <scope>NUCLEOTIDE SEQUENCE</scope>
    <source>
        <strain evidence="1">SING2019-196</strain>
    </source>
</reference>
<sequence>MPDLTLLKGRFLNSTGGKMGEWQLNYSLLTALHLSNHNFQTFSTTASPSYGKINKPRKAIAFLHIHTPTSTDSEQFSIQYSDSNNAYKQAQDVT</sequence>
<dbReference type="EMBL" id="BSYO01000029">
    <property type="protein sequence ID" value="GMH25584.1"/>
    <property type="molecule type" value="Genomic_DNA"/>
</dbReference>
<dbReference type="AlphaFoldDB" id="A0AAD3TAC0"/>
<evidence type="ECO:0000313" key="1">
    <source>
        <dbReference type="EMBL" id="GMH25584.1"/>
    </source>
</evidence>
<evidence type="ECO:0000313" key="2">
    <source>
        <dbReference type="Proteomes" id="UP001279734"/>
    </source>
</evidence>
<proteinExistence type="predicted"/>
<protein>
    <submittedName>
        <fullName evidence="1">Uncharacterized protein</fullName>
    </submittedName>
</protein>
<accession>A0AAD3TAC0</accession>
<name>A0AAD3TAC0_NEPGR</name>
<dbReference type="Proteomes" id="UP001279734">
    <property type="component" value="Unassembled WGS sequence"/>
</dbReference>
<keyword evidence="2" id="KW-1185">Reference proteome</keyword>
<gene>
    <name evidence="1" type="ORF">Nepgr_027427</name>
</gene>
<comment type="caution">
    <text evidence="1">The sequence shown here is derived from an EMBL/GenBank/DDBJ whole genome shotgun (WGS) entry which is preliminary data.</text>
</comment>